<dbReference type="InterPro" id="IPR008972">
    <property type="entry name" value="Cupredoxin"/>
</dbReference>
<dbReference type="CDD" id="cd13876">
    <property type="entry name" value="CuRO_2_Abr2_like"/>
    <property type="match status" value="1"/>
</dbReference>
<feature type="chain" id="PRO_5041437115" evidence="8">
    <location>
        <begin position="25"/>
        <end position="612"/>
    </location>
</feature>
<dbReference type="PROSITE" id="PS00080">
    <property type="entry name" value="MULTICOPPER_OXIDASE2"/>
    <property type="match status" value="1"/>
</dbReference>
<organism evidence="12 13">
    <name type="scientific">Cercophora newfieldiana</name>
    <dbReference type="NCBI Taxonomy" id="92897"/>
    <lineage>
        <taxon>Eukaryota</taxon>
        <taxon>Fungi</taxon>
        <taxon>Dikarya</taxon>
        <taxon>Ascomycota</taxon>
        <taxon>Pezizomycotina</taxon>
        <taxon>Sordariomycetes</taxon>
        <taxon>Sordariomycetidae</taxon>
        <taxon>Sordariales</taxon>
        <taxon>Lasiosphaeriaceae</taxon>
        <taxon>Cercophora</taxon>
    </lineage>
</organism>
<dbReference type="Pfam" id="PF07731">
    <property type="entry name" value="Cu-oxidase_2"/>
    <property type="match status" value="1"/>
</dbReference>
<feature type="domain" description="Plastocyanin-like" evidence="11">
    <location>
        <begin position="40"/>
        <end position="152"/>
    </location>
</feature>
<evidence type="ECO:0000259" key="10">
    <source>
        <dbReference type="Pfam" id="PF07731"/>
    </source>
</evidence>
<dbReference type="PANTHER" id="PTHR11709">
    <property type="entry name" value="MULTI-COPPER OXIDASE"/>
    <property type="match status" value="1"/>
</dbReference>
<keyword evidence="7" id="KW-0325">Glycoprotein</keyword>
<evidence type="ECO:0000256" key="1">
    <source>
        <dbReference type="ARBA" id="ARBA00010609"/>
    </source>
</evidence>
<keyword evidence="3 8" id="KW-0732">Signal</keyword>
<dbReference type="CDD" id="cd13850">
    <property type="entry name" value="CuRO_1_Abr2_like"/>
    <property type="match status" value="1"/>
</dbReference>
<evidence type="ECO:0000256" key="2">
    <source>
        <dbReference type="ARBA" id="ARBA00022723"/>
    </source>
</evidence>
<dbReference type="GO" id="GO:0016491">
    <property type="term" value="F:oxidoreductase activity"/>
    <property type="evidence" value="ECO:0007669"/>
    <property type="project" value="UniProtKB-KW"/>
</dbReference>
<evidence type="ECO:0000256" key="7">
    <source>
        <dbReference type="ARBA" id="ARBA00023180"/>
    </source>
</evidence>
<dbReference type="InterPro" id="IPR011707">
    <property type="entry name" value="Cu-oxidase-like_N"/>
</dbReference>
<dbReference type="Gene3D" id="2.60.40.420">
    <property type="entry name" value="Cupredoxins - blue copper proteins"/>
    <property type="match status" value="3"/>
</dbReference>
<name>A0AA39YK61_9PEZI</name>
<keyword evidence="6" id="KW-0186">Copper</keyword>
<evidence type="ECO:0000256" key="4">
    <source>
        <dbReference type="ARBA" id="ARBA00022737"/>
    </source>
</evidence>
<dbReference type="InterPro" id="IPR002355">
    <property type="entry name" value="Cu_oxidase_Cu_BS"/>
</dbReference>
<evidence type="ECO:0000313" key="12">
    <source>
        <dbReference type="EMBL" id="KAK0653021.1"/>
    </source>
</evidence>
<accession>A0AA39YK61</accession>
<dbReference type="InterPro" id="IPR033138">
    <property type="entry name" value="Cu_oxidase_CS"/>
</dbReference>
<feature type="domain" description="Plastocyanin-like" evidence="10">
    <location>
        <begin position="479"/>
        <end position="597"/>
    </location>
</feature>
<dbReference type="Proteomes" id="UP001174936">
    <property type="component" value="Unassembled WGS sequence"/>
</dbReference>
<evidence type="ECO:0000259" key="9">
    <source>
        <dbReference type="Pfam" id="PF00394"/>
    </source>
</evidence>
<dbReference type="PANTHER" id="PTHR11709:SF488">
    <property type="entry name" value="LACCASE-RELATED"/>
    <property type="match status" value="1"/>
</dbReference>
<evidence type="ECO:0000256" key="3">
    <source>
        <dbReference type="ARBA" id="ARBA00022729"/>
    </source>
</evidence>
<dbReference type="FunFam" id="2.60.40.420:FF:000036">
    <property type="entry name" value="L-ascorbate oxidase"/>
    <property type="match status" value="1"/>
</dbReference>
<evidence type="ECO:0000313" key="13">
    <source>
        <dbReference type="Proteomes" id="UP001174936"/>
    </source>
</evidence>
<reference evidence="12" key="1">
    <citation type="submission" date="2023-06" db="EMBL/GenBank/DDBJ databases">
        <title>Genome-scale phylogeny and comparative genomics of the fungal order Sordariales.</title>
        <authorList>
            <consortium name="Lawrence Berkeley National Laboratory"/>
            <person name="Hensen N."/>
            <person name="Bonometti L."/>
            <person name="Westerberg I."/>
            <person name="Brannstrom I.O."/>
            <person name="Guillou S."/>
            <person name="Cros-Aarteil S."/>
            <person name="Calhoun S."/>
            <person name="Haridas S."/>
            <person name="Kuo A."/>
            <person name="Mondo S."/>
            <person name="Pangilinan J."/>
            <person name="Riley R."/>
            <person name="Labutti K."/>
            <person name="Andreopoulos B."/>
            <person name="Lipzen A."/>
            <person name="Chen C."/>
            <person name="Yanf M."/>
            <person name="Daum C."/>
            <person name="Ng V."/>
            <person name="Clum A."/>
            <person name="Steindorff A."/>
            <person name="Ohm R."/>
            <person name="Martin F."/>
            <person name="Silar P."/>
            <person name="Natvig D."/>
            <person name="Lalanne C."/>
            <person name="Gautier V."/>
            <person name="Ament-Velasquez S.L."/>
            <person name="Kruys A."/>
            <person name="Hutchinson M.I."/>
            <person name="Powell A.J."/>
            <person name="Barry K."/>
            <person name="Miller A.N."/>
            <person name="Grigoriev I.V."/>
            <person name="Debuchy R."/>
            <person name="Gladieux P."/>
            <person name="Thoren M.H."/>
            <person name="Johannesson H."/>
        </authorList>
    </citation>
    <scope>NUCLEOTIDE SEQUENCE</scope>
    <source>
        <strain evidence="12">SMH2532-1</strain>
    </source>
</reference>
<evidence type="ECO:0000256" key="5">
    <source>
        <dbReference type="ARBA" id="ARBA00023002"/>
    </source>
</evidence>
<dbReference type="Pfam" id="PF00394">
    <property type="entry name" value="Cu-oxidase"/>
    <property type="match status" value="1"/>
</dbReference>
<dbReference type="InterPro" id="IPR045087">
    <property type="entry name" value="Cu-oxidase_fam"/>
</dbReference>
<dbReference type="CDD" id="cd13898">
    <property type="entry name" value="CuRO_3_Abr2_like"/>
    <property type="match status" value="1"/>
</dbReference>
<evidence type="ECO:0000256" key="6">
    <source>
        <dbReference type="ARBA" id="ARBA00023008"/>
    </source>
</evidence>
<sequence>MVALARGGWLRLALGLTTLSTVFAEKVCYGRRKFELTLTVGKYAPDGVERDMILVNGAFPAPTIEVEQGEHVDVIVHNKMVHNTTVHFHGIDMHASPWSDGVPGVTQRQIGTGETYHYKWQATQYGSYWYHAHQLGQVEDGMYGAIVIHPKKELPKPWSLISQDAKVIEAIDFAAKKPYPLLLADHRHKTAEEIINLSHKANLELPCFDSILFNGKGNVNCLPPDELTSLLTPQQANTLKVNNVTNFTPKGCMPPQLISKTVSPNVTINLAALPKDVVDSCTPTKGSKEVITVHKHHASDEKWFALDIISAFHLLTVMVSIDEHPMWIYAVDGDYIKPQLVHALQATNGDRFSVLVRLDKPGDYPIRVSSVSNSQIMYSSATLRYNVNEAGPVPERQTVPYIKNNGFAASNATVFYSQAKQKQFVVDPIKQTADQTVKLFMRTAGPSFAWALNKTILPPSVLDHGTEAVVLFEPQFNDFDNTTITTKNGTWVDLILITDTIPMPPHPIHKHGNKMWQIGNGIGPFPWATAAEAAAAVPQNFNLVDPPKRDGFTTAQATPTNATWTVLRYQVTSPGAWLLHCHVQSHLVGGMAVVIQDGADHWPIVPDEYRKF</sequence>
<dbReference type="EMBL" id="JAULSV010000002">
    <property type="protein sequence ID" value="KAK0653021.1"/>
    <property type="molecule type" value="Genomic_DNA"/>
</dbReference>
<dbReference type="InterPro" id="IPR001117">
    <property type="entry name" value="Cu-oxidase_2nd"/>
</dbReference>
<dbReference type="GO" id="GO:0005507">
    <property type="term" value="F:copper ion binding"/>
    <property type="evidence" value="ECO:0007669"/>
    <property type="project" value="InterPro"/>
</dbReference>
<evidence type="ECO:0000256" key="8">
    <source>
        <dbReference type="SAM" id="SignalP"/>
    </source>
</evidence>
<keyword evidence="13" id="KW-1185">Reference proteome</keyword>
<keyword evidence="4" id="KW-0677">Repeat</keyword>
<protein>
    <submittedName>
        <fullName evidence="12">Cupredoxin</fullName>
    </submittedName>
</protein>
<dbReference type="Pfam" id="PF07732">
    <property type="entry name" value="Cu-oxidase_3"/>
    <property type="match status" value="1"/>
</dbReference>
<gene>
    <name evidence="12" type="ORF">B0T16DRAFT_388178</name>
</gene>
<dbReference type="PROSITE" id="PS00079">
    <property type="entry name" value="MULTICOPPER_OXIDASE1"/>
    <property type="match status" value="1"/>
</dbReference>
<feature type="domain" description="Plastocyanin-like" evidence="9">
    <location>
        <begin position="179"/>
        <end position="386"/>
    </location>
</feature>
<dbReference type="InterPro" id="IPR011706">
    <property type="entry name" value="Cu-oxidase_C"/>
</dbReference>
<evidence type="ECO:0000259" key="11">
    <source>
        <dbReference type="Pfam" id="PF07732"/>
    </source>
</evidence>
<keyword evidence="5" id="KW-0560">Oxidoreductase</keyword>
<keyword evidence="2" id="KW-0479">Metal-binding</keyword>
<comment type="caution">
    <text evidence="12">The sequence shown here is derived from an EMBL/GenBank/DDBJ whole genome shotgun (WGS) entry which is preliminary data.</text>
</comment>
<dbReference type="AlphaFoldDB" id="A0AA39YK61"/>
<comment type="similarity">
    <text evidence="1">Belongs to the multicopper oxidase family.</text>
</comment>
<feature type="signal peptide" evidence="8">
    <location>
        <begin position="1"/>
        <end position="24"/>
    </location>
</feature>
<proteinExistence type="inferred from homology"/>
<dbReference type="SUPFAM" id="SSF49503">
    <property type="entry name" value="Cupredoxins"/>
    <property type="match status" value="3"/>
</dbReference>